<evidence type="ECO:0000259" key="1">
    <source>
        <dbReference type="PROSITE" id="PS50943"/>
    </source>
</evidence>
<comment type="caution">
    <text evidence="2">The sequence shown here is derived from an EMBL/GenBank/DDBJ whole genome shotgun (WGS) entry which is preliminary data.</text>
</comment>
<dbReference type="Pfam" id="PF01381">
    <property type="entry name" value="HTH_3"/>
    <property type="match status" value="1"/>
</dbReference>
<dbReference type="Gene3D" id="1.10.260.40">
    <property type="entry name" value="lambda repressor-like DNA-binding domains"/>
    <property type="match status" value="1"/>
</dbReference>
<proteinExistence type="predicted"/>
<dbReference type="Proteomes" id="UP001596226">
    <property type="component" value="Unassembled WGS sequence"/>
</dbReference>
<dbReference type="EMBL" id="JBHSQS010000008">
    <property type="protein sequence ID" value="MFC5924650.1"/>
    <property type="molecule type" value="Genomic_DNA"/>
</dbReference>
<sequence length="416" mass="44209">MALKRHRLCQRRKALGLSQERLAEILGVERSTVVRWEGAETDPQPWHRSRIADALRVSLEQLDEMLVDVSVATRRGRIMGDETHDPAIGAVRPDLLTGLRTFLNSYLPDRSDEPMRPLADVRRSVGRVHGLYQRASYSSAARLLPDVLGHATNLAMHASGAERVRAFQLLAAAYIAASKLAAKVGDGESALLTADRASTAAGLAGDRALLAVAAYQAACGLLRLPGRTGQATQVLESSIDQLNSDGPVTDPNLISARGALLLLAAVVAASGSEQKTAGHLLNQAGELATELGSDRNCLWTGFGPTNVAIHAVSAAVRAGNPDRAATVALRLDTSRLPTVLVGRRAQVHVDLAAASMMGSADRSAAVLHLLEAERTATEVVQANVQARELIRDLLSKERRAATPGLRPLAERAGLLV</sequence>
<dbReference type="PROSITE" id="PS50943">
    <property type="entry name" value="HTH_CROC1"/>
    <property type="match status" value="1"/>
</dbReference>
<dbReference type="RefSeq" id="WP_377511720.1">
    <property type="nucleotide sequence ID" value="NZ_JBHSQS010000008.1"/>
</dbReference>
<evidence type="ECO:0000313" key="2">
    <source>
        <dbReference type="EMBL" id="MFC5924650.1"/>
    </source>
</evidence>
<dbReference type="SMART" id="SM00530">
    <property type="entry name" value="HTH_XRE"/>
    <property type="match status" value="1"/>
</dbReference>
<accession>A0ABW1H4P2</accession>
<name>A0ABW1H4P2_9ACTN</name>
<dbReference type="InterPro" id="IPR001387">
    <property type="entry name" value="Cro/C1-type_HTH"/>
</dbReference>
<feature type="domain" description="HTH cro/C1-type" evidence="1">
    <location>
        <begin position="10"/>
        <end position="62"/>
    </location>
</feature>
<organism evidence="2 3">
    <name type="scientific">Micromonospora vulcania</name>
    <dbReference type="NCBI Taxonomy" id="1441873"/>
    <lineage>
        <taxon>Bacteria</taxon>
        <taxon>Bacillati</taxon>
        <taxon>Actinomycetota</taxon>
        <taxon>Actinomycetes</taxon>
        <taxon>Micromonosporales</taxon>
        <taxon>Micromonosporaceae</taxon>
        <taxon>Micromonospora</taxon>
    </lineage>
</organism>
<evidence type="ECO:0000313" key="3">
    <source>
        <dbReference type="Proteomes" id="UP001596226"/>
    </source>
</evidence>
<gene>
    <name evidence="2" type="ORF">ACFQGL_14985</name>
</gene>
<dbReference type="CDD" id="cd00093">
    <property type="entry name" value="HTH_XRE"/>
    <property type="match status" value="1"/>
</dbReference>
<reference evidence="3" key="1">
    <citation type="journal article" date="2019" name="Int. J. Syst. Evol. Microbiol.">
        <title>The Global Catalogue of Microorganisms (GCM) 10K type strain sequencing project: providing services to taxonomists for standard genome sequencing and annotation.</title>
        <authorList>
            <consortium name="The Broad Institute Genomics Platform"/>
            <consortium name="The Broad Institute Genome Sequencing Center for Infectious Disease"/>
            <person name="Wu L."/>
            <person name="Ma J."/>
        </authorList>
    </citation>
    <scope>NUCLEOTIDE SEQUENCE [LARGE SCALE GENOMIC DNA]</scope>
    <source>
        <strain evidence="3">CGMCC 4.7144</strain>
    </source>
</reference>
<dbReference type="SUPFAM" id="SSF47413">
    <property type="entry name" value="lambda repressor-like DNA-binding domains"/>
    <property type="match status" value="1"/>
</dbReference>
<dbReference type="InterPro" id="IPR010982">
    <property type="entry name" value="Lambda_DNA-bd_dom_sf"/>
</dbReference>
<protein>
    <submittedName>
        <fullName evidence="2">Helix-turn-helix transcriptional regulator</fullName>
    </submittedName>
</protein>
<keyword evidence="3" id="KW-1185">Reference proteome</keyword>